<proteinExistence type="predicted"/>
<dbReference type="AlphaFoldDB" id="A0AAD1TFD6"/>
<dbReference type="Proteomes" id="UP001295444">
    <property type="component" value="Chromosome 11"/>
</dbReference>
<name>A0AAD1TFD6_PELCU</name>
<gene>
    <name evidence="1" type="ORF">PECUL_23A001824</name>
</gene>
<dbReference type="EMBL" id="OW240922">
    <property type="protein sequence ID" value="CAH2323027.1"/>
    <property type="molecule type" value="Genomic_DNA"/>
</dbReference>
<accession>A0AAD1TFD6</accession>
<sequence length="138" mass="15772">MGNENSHIANACNAEIMIYFQSTKLHISEIAFEVTTDTGVKASEKEVEAHNNLATKLNVNLKPDSRIQYIRCPSREYIKIPLQGTIYVTVIAKRGDKNELMCMNFMVPSDRSIIVIDNGMVKFAKYGSLWKDEDDRYY</sequence>
<protein>
    <submittedName>
        <fullName evidence="1">Uncharacterized protein</fullName>
    </submittedName>
</protein>
<reference evidence="1" key="1">
    <citation type="submission" date="2022-03" db="EMBL/GenBank/DDBJ databases">
        <authorList>
            <person name="Alioto T."/>
            <person name="Alioto T."/>
            <person name="Gomez Garrido J."/>
        </authorList>
    </citation>
    <scope>NUCLEOTIDE SEQUENCE</scope>
</reference>
<organism evidence="1 2">
    <name type="scientific">Pelobates cultripes</name>
    <name type="common">Western spadefoot toad</name>
    <dbReference type="NCBI Taxonomy" id="61616"/>
    <lineage>
        <taxon>Eukaryota</taxon>
        <taxon>Metazoa</taxon>
        <taxon>Chordata</taxon>
        <taxon>Craniata</taxon>
        <taxon>Vertebrata</taxon>
        <taxon>Euteleostomi</taxon>
        <taxon>Amphibia</taxon>
        <taxon>Batrachia</taxon>
        <taxon>Anura</taxon>
        <taxon>Pelobatoidea</taxon>
        <taxon>Pelobatidae</taxon>
        <taxon>Pelobates</taxon>
    </lineage>
</organism>
<evidence type="ECO:0000313" key="1">
    <source>
        <dbReference type="EMBL" id="CAH2323027.1"/>
    </source>
</evidence>
<evidence type="ECO:0000313" key="2">
    <source>
        <dbReference type="Proteomes" id="UP001295444"/>
    </source>
</evidence>
<keyword evidence="2" id="KW-1185">Reference proteome</keyword>